<dbReference type="GO" id="GO:0030313">
    <property type="term" value="C:cell envelope"/>
    <property type="evidence" value="ECO:0007669"/>
    <property type="project" value="UniProtKB-SubCell"/>
</dbReference>
<evidence type="ECO:0000256" key="3">
    <source>
        <dbReference type="ARBA" id="ARBA00022729"/>
    </source>
</evidence>
<dbReference type="PANTHER" id="PTHR35936">
    <property type="entry name" value="MEMBRANE-BOUND LYTIC MUREIN TRANSGLYCOSYLASE F"/>
    <property type="match status" value="1"/>
</dbReference>
<evidence type="ECO:0000256" key="2">
    <source>
        <dbReference type="ARBA" id="ARBA00010333"/>
    </source>
</evidence>
<comment type="subcellular location">
    <subcellularLocation>
        <location evidence="1">Cell envelope</location>
    </subcellularLocation>
</comment>
<organism evidence="7 8">
    <name type="scientific">Nonomuraea fuscirosea</name>
    <dbReference type="NCBI Taxonomy" id="1291556"/>
    <lineage>
        <taxon>Bacteria</taxon>
        <taxon>Bacillati</taxon>
        <taxon>Actinomycetota</taxon>
        <taxon>Actinomycetes</taxon>
        <taxon>Streptosporangiales</taxon>
        <taxon>Streptosporangiaceae</taxon>
        <taxon>Nonomuraea</taxon>
    </lineage>
</organism>
<feature type="domain" description="Solute-binding protein family 3/N-terminal" evidence="6">
    <location>
        <begin position="43"/>
        <end position="266"/>
    </location>
</feature>
<reference evidence="7 8" key="1">
    <citation type="submission" date="2018-03" db="EMBL/GenBank/DDBJ databases">
        <title>Genomic Encyclopedia of Type Strains, Phase III (KMG-III): the genomes of soil and plant-associated and newly described type strains.</title>
        <authorList>
            <person name="Whitman W."/>
        </authorList>
    </citation>
    <scope>NUCLEOTIDE SEQUENCE [LARGE SCALE GENOMIC DNA]</scope>
    <source>
        <strain evidence="7 8">CGMCC 4.7104</strain>
    </source>
</reference>
<comment type="caution">
    <text evidence="7">The sequence shown here is derived from an EMBL/GenBank/DDBJ whole genome shotgun (WGS) entry which is preliminary data.</text>
</comment>
<feature type="chain" id="PRO_5015555719" evidence="5">
    <location>
        <begin position="23"/>
        <end position="279"/>
    </location>
</feature>
<protein>
    <submittedName>
        <fullName evidence="7">Amino acid ABC transporter substrate-binding protein (PAAT family)</fullName>
    </submittedName>
</protein>
<dbReference type="EMBL" id="PVNG01000021">
    <property type="protein sequence ID" value="PRX59001.1"/>
    <property type="molecule type" value="Genomic_DNA"/>
</dbReference>
<feature type="signal peptide" evidence="5">
    <location>
        <begin position="1"/>
        <end position="22"/>
    </location>
</feature>
<evidence type="ECO:0000313" key="7">
    <source>
        <dbReference type="EMBL" id="PRX59001.1"/>
    </source>
</evidence>
<dbReference type="SUPFAM" id="SSF53850">
    <property type="entry name" value="Periplasmic binding protein-like II"/>
    <property type="match status" value="1"/>
</dbReference>
<dbReference type="Proteomes" id="UP000238312">
    <property type="component" value="Unassembled WGS sequence"/>
</dbReference>
<evidence type="ECO:0000313" key="8">
    <source>
        <dbReference type="Proteomes" id="UP000238312"/>
    </source>
</evidence>
<evidence type="ECO:0000256" key="1">
    <source>
        <dbReference type="ARBA" id="ARBA00004196"/>
    </source>
</evidence>
<evidence type="ECO:0000256" key="4">
    <source>
        <dbReference type="RuleBase" id="RU003744"/>
    </source>
</evidence>
<dbReference type="RefSeq" id="WP_219912249.1">
    <property type="nucleotide sequence ID" value="NZ_PVNG01000021.1"/>
</dbReference>
<keyword evidence="3 5" id="KW-0732">Signal</keyword>
<proteinExistence type="inferred from homology"/>
<comment type="similarity">
    <text evidence="2 4">Belongs to the bacterial solute-binding protein 3 family.</text>
</comment>
<evidence type="ECO:0000259" key="6">
    <source>
        <dbReference type="SMART" id="SM00062"/>
    </source>
</evidence>
<dbReference type="PROSITE" id="PS01039">
    <property type="entry name" value="SBP_BACTERIAL_3"/>
    <property type="match status" value="1"/>
</dbReference>
<dbReference type="CDD" id="cd01004">
    <property type="entry name" value="PBP2_MidA_like"/>
    <property type="match status" value="1"/>
</dbReference>
<dbReference type="SMART" id="SM00062">
    <property type="entry name" value="PBPb"/>
    <property type="match status" value="1"/>
</dbReference>
<evidence type="ECO:0000256" key="5">
    <source>
        <dbReference type="SAM" id="SignalP"/>
    </source>
</evidence>
<keyword evidence="8" id="KW-1185">Reference proteome</keyword>
<name>A0A2T0MMG4_9ACTN</name>
<dbReference type="Pfam" id="PF00497">
    <property type="entry name" value="SBP_bac_3"/>
    <property type="match status" value="1"/>
</dbReference>
<accession>A0A2T0MMG4</accession>
<dbReference type="InterPro" id="IPR001638">
    <property type="entry name" value="Solute-binding_3/MltF_N"/>
</dbReference>
<sequence>MFRPIVLLACLAVAATACTAKAPETLKTASDGGLPPKIAESKTLVVGNVPNYPPLEFKDPKTNQLTGFDIDLGDAVGKQLGVTVKWQETSFEQLQSAVTTGRIDMILSGMSDLPERRETLDLVGYMSSGAQFFSTSKIADPKDLCGKTVGASRRTSFPSEIKKWSEQNCSGKPIKIVGTEGSADARTQLTQGRLDAAVQGSETLPYISKQDPGKFNVIGEPFTEVNQAMGFGKQDPRLRDAVIKALGSLQQDGTYARLLDKWGLKGNAIKQVTLNGAAA</sequence>
<dbReference type="AlphaFoldDB" id="A0A2T0MMG4"/>
<dbReference type="Gene3D" id="3.40.190.10">
    <property type="entry name" value="Periplasmic binding protein-like II"/>
    <property type="match status" value="2"/>
</dbReference>
<dbReference type="PROSITE" id="PS51257">
    <property type="entry name" value="PROKAR_LIPOPROTEIN"/>
    <property type="match status" value="1"/>
</dbReference>
<dbReference type="PANTHER" id="PTHR35936:SF17">
    <property type="entry name" value="ARGININE-BINDING EXTRACELLULAR PROTEIN ARTP"/>
    <property type="match status" value="1"/>
</dbReference>
<dbReference type="InterPro" id="IPR018313">
    <property type="entry name" value="SBP_3_CS"/>
</dbReference>
<gene>
    <name evidence="7" type="ORF">B0I32_121105</name>
</gene>